<proteinExistence type="predicted"/>
<dbReference type="Gramene" id="KFK32428">
    <property type="protein sequence ID" value="KFK32428"/>
    <property type="gene ID" value="AALP_AA6G240600"/>
</dbReference>
<gene>
    <name evidence="1" type="ordered locus">AALP_Aa6g240600</name>
</gene>
<accession>A0A087GRC6</accession>
<organism evidence="1 2">
    <name type="scientific">Arabis alpina</name>
    <name type="common">Alpine rock-cress</name>
    <dbReference type="NCBI Taxonomy" id="50452"/>
    <lineage>
        <taxon>Eukaryota</taxon>
        <taxon>Viridiplantae</taxon>
        <taxon>Streptophyta</taxon>
        <taxon>Embryophyta</taxon>
        <taxon>Tracheophyta</taxon>
        <taxon>Spermatophyta</taxon>
        <taxon>Magnoliopsida</taxon>
        <taxon>eudicotyledons</taxon>
        <taxon>Gunneridae</taxon>
        <taxon>Pentapetalae</taxon>
        <taxon>rosids</taxon>
        <taxon>malvids</taxon>
        <taxon>Brassicales</taxon>
        <taxon>Brassicaceae</taxon>
        <taxon>Arabideae</taxon>
        <taxon>Arabis</taxon>
    </lineage>
</organism>
<dbReference type="Proteomes" id="UP000029120">
    <property type="component" value="Chromosome 6"/>
</dbReference>
<dbReference type="EMBL" id="CM002874">
    <property type="protein sequence ID" value="KFK32428.1"/>
    <property type="molecule type" value="Genomic_DNA"/>
</dbReference>
<protein>
    <submittedName>
        <fullName evidence="1">Uncharacterized protein</fullName>
    </submittedName>
</protein>
<sequence>MLFFPFIPFRISRGLTNSTADLDESFSSYKCVKDASRT</sequence>
<evidence type="ECO:0000313" key="2">
    <source>
        <dbReference type="Proteomes" id="UP000029120"/>
    </source>
</evidence>
<reference evidence="2" key="1">
    <citation type="journal article" date="2015" name="Nat. Plants">
        <title>Genome expansion of Arabis alpina linked with retrotransposition and reduced symmetric DNA methylation.</title>
        <authorList>
            <person name="Willing E.M."/>
            <person name="Rawat V."/>
            <person name="Mandakova T."/>
            <person name="Maumus F."/>
            <person name="James G.V."/>
            <person name="Nordstroem K.J."/>
            <person name="Becker C."/>
            <person name="Warthmann N."/>
            <person name="Chica C."/>
            <person name="Szarzynska B."/>
            <person name="Zytnicki M."/>
            <person name="Albani M.C."/>
            <person name="Kiefer C."/>
            <person name="Bergonzi S."/>
            <person name="Castaings L."/>
            <person name="Mateos J.L."/>
            <person name="Berns M.C."/>
            <person name="Bujdoso N."/>
            <person name="Piofczyk T."/>
            <person name="de Lorenzo L."/>
            <person name="Barrero-Sicilia C."/>
            <person name="Mateos I."/>
            <person name="Piednoel M."/>
            <person name="Hagmann J."/>
            <person name="Chen-Min-Tao R."/>
            <person name="Iglesias-Fernandez R."/>
            <person name="Schuster S.C."/>
            <person name="Alonso-Blanco C."/>
            <person name="Roudier F."/>
            <person name="Carbonero P."/>
            <person name="Paz-Ares J."/>
            <person name="Davis S.J."/>
            <person name="Pecinka A."/>
            <person name="Quesneville H."/>
            <person name="Colot V."/>
            <person name="Lysak M.A."/>
            <person name="Weigel D."/>
            <person name="Coupland G."/>
            <person name="Schneeberger K."/>
        </authorList>
    </citation>
    <scope>NUCLEOTIDE SEQUENCE [LARGE SCALE GENOMIC DNA]</scope>
    <source>
        <strain evidence="2">cv. Pajares</strain>
    </source>
</reference>
<dbReference type="AlphaFoldDB" id="A0A087GRC6"/>
<name>A0A087GRC6_ARAAL</name>
<keyword evidence="2" id="KW-1185">Reference proteome</keyword>
<evidence type="ECO:0000313" key="1">
    <source>
        <dbReference type="EMBL" id="KFK32428.1"/>
    </source>
</evidence>